<keyword evidence="2" id="KW-1185">Reference proteome</keyword>
<proteinExistence type="predicted"/>
<comment type="caution">
    <text evidence="1">The sequence shown here is derived from an EMBL/GenBank/DDBJ whole genome shotgun (WGS) entry which is preliminary data.</text>
</comment>
<name>A0ABV9PIB9_9FLAO</name>
<reference evidence="2" key="1">
    <citation type="journal article" date="2019" name="Int. J. Syst. Evol. Microbiol.">
        <title>The Global Catalogue of Microorganisms (GCM) 10K type strain sequencing project: providing services to taxonomists for standard genome sequencing and annotation.</title>
        <authorList>
            <consortium name="The Broad Institute Genomics Platform"/>
            <consortium name="The Broad Institute Genome Sequencing Center for Infectious Disease"/>
            <person name="Wu L."/>
            <person name="Ma J."/>
        </authorList>
    </citation>
    <scope>NUCLEOTIDE SEQUENCE [LARGE SCALE GENOMIC DNA]</scope>
    <source>
        <strain evidence="2">WYCCWR 13023</strain>
    </source>
</reference>
<evidence type="ECO:0000313" key="2">
    <source>
        <dbReference type="Proteomes" id="UP001595935"/>
    </source>
</evidence>
<dbReference type="Pfam" id="PF20293">
    <property type="entry name" value="MC6"/>
    <property type="match status" value="1"/>
</dbReference>
<evidence type="ECO:0000313" key="1">
    <source>
        <dbReference type="EMBL" id="MFC4748560.1"/>
    </source>
</evidence>
<dbReference type="EMBL" id="JBHSGV010000005">
    <property type="protein sequence ID" value="MFC4748560.1"/>
    <property type="molecule type" value="Genomic_DNA"/>
</dbReference>
<sequence length="74" mass="8664">MLLPTKHQDLNSNILVLGADILFFLKKDSYTPEEIFQRLKKEKNVTLEYLFDALTFLWLIEAITFTDNKVAKCI</sequence>
<dbReference type="RefSeq" id="WP_213258539.1">
    <property type="nucleotide sequence ID" value="NZ_JAGYWA010000005.1"/>
</dbReference>
<organism evidence="1 2">
    <name type="scientific">Flavobacterium branchiicola</name>
    <dbReference type="NCBI Taxonomy" id="1114875"/>
    <lineage>
        <taxon>Bacteria</taxon>
        <taxon>Pseudomonadati</taxon>
        <taxon>Bacteroidota</taxon>
        <taxon>Flavobacteriia</taxon>
        <taxon>Flavobacteriales</taxon>
        <taxon>Flavobacteriaceae</taxon>
        <taxon>Flavobacterium</taxon>
    </lineage>
</organism>
<accession>A0ABV9PIB9</accession>
<gene>
    <name evidence="1" type="ORF">ACFO5S_13965</name>
</gene>
<protein>
    <submittedName>
        <fullName evidence="1">ABC-three component system middle component 6</fullName>
    </submittedName>
</protein>
<dbReference type="InterPro" id="IPR046897">
    <property type="entry name" value="ABC-3C_MC6"/>
</dbReference>
<dbReference type="Proteomes" id="UP001595935">
    <property type="component" value="Unassembled WGS sequence"/>
</dbReference>